<sequence>MKDKSWKNRDTCRCKRLSICCPHSWIHENQPAPVDQNGVVRKSQDICTISGTSSSPVHNPPL</sequence>
<dbReference type="Proteomes" id="UP000828390">
    <property type="component" value="Unassembled WGS sequence"/>
</dbReference>
<evidence type="ECO:0000313" key="2">
    <source>
        <dbReference type="Proteomes" id="UP000828390"/>
    </source>
</evidence>
<name>A0A9D3Y559_DREPO</name>
<dbReference type="AlphaFoldDB" id="A0A9D3Y559"/>
<protein>
    <submittedName>
        <fullName evidence="1">Uncharacterized protein</fullName>
    </submittedName>
</protein>
<dbReference type="EMBL" id="JAIWYP010000026">
    <property type="protein sequence ID" value="KAH3692079.1"/>
    <property type="molecule type" value="Genomic_DNA"/>
</dbReference>
<gene>
    <name evidence="1" type="ORF">DPMN_194957</name>
</gene>
<reference evidence="1" key="2">
    <citation type="submission" date="2020-11" db="EMBL/GenBank/DDBJ databases">
        <authorList>
            <person name="McCartney M.A."/>
            <person name="Auch B."/>
            <person name="Kono T."/>
            <person name="Mallez S."/>
            <person name="Becker A."/>
            <person name="Gohl D.M."/>
            <person name="Silverstein K.A.T."/>
            <person name="Koren S."/>
            <person name="Bechman K.B."/>
            <person name="Herman A."/>
            <person name="Abrahante J.E."/>
            <person name="Garbe J."/>
        </authorList>
    </citation>
    <scope>NUCLEOTIDE SEQUENCE</scope>
    <source>
        <strain evidence="1">Duluth1</strain>
        <tissue evidence="1">Whole animal</tissue>
    </source>
</reference>
<comment type="caution">
    <text evidence="1">The sequence shown here is derived from an EMBL/GenBank/DDBJ whole genome shotgun (WGS) entry which is preliminary data.</text>
</comment>
<proteinExistence type="predicted"/>
<organism evidence="1 2">
    <name type="scientific">Dreissena polymorpha</name>
    <name type="common">Zebra mussel</name>
    <name type="synonym">Mytilus polymorpha</name>
    <dbReference type="NCBI Taxonomy" id="45954"/>
    <lineage>
        <taxon>Eukaryota</taxon>
        <taxon>Metazoa</taxon>
        <taxon>Spiralia</taxon>
        <taxon>Lophotrochozoa</taxon>
        <taxon>Mollusca</taxon>
        <taxon>Bivalvia</taxon>
        <taxon>Autobranchia</taxon>
        <taxon>Heteroconchia</taxon>
        <taxon>Euheterodonta</taxon>
        <taxon>Imparidentia</taxon>
        <taxon>Neoheterodontei</taxon>
        <taxon>Myida</taxon>
        <taxon>Dreissenoidea</taxon>
        <taxon>Dreissenidae</taxon>
        <taxon>Dreissena</taxon>
    </lineage>
</organism>
<evidence type="ECO:0000313" key="1">
    <source>
        <dbReference type="EMBL" id="KAH3692079.1"/>
    </source>
</evidence>
<accession>A0A9D3Y559</accession>
<reference evidence="1" key="1">
    <citation type="journal article" date="2019" name="bioRxiv">
        <title>The Genome of the Zebra Mussel, Dreissena polymorpha: A Resource for Invasive Species Research.</title>
        <authorList>
            <person name="McCartney M.A."/>
            <person name="Auch B."/>
            <person name="Kono T."/>
            <person name="Mallez S."/>
            <person name="Zhang Y."/>
            <person name="Obille A."/>
            <person name="Becker A."/>
            <person name="Abrahante J.E."/>
            <person name="Garbe J."/>
            <person name="Badalamenti J.P."/>
            <person name="Herman A."/>
            <person name="Mangelson H."/>
            <person name="Liachko I."/>
            <person name="Sullivan S."/>
            <person name="Sone E.D."/>
            <person name="Koren S."/>
            <person name="Silverstein K.A.T."/>
            <person name="Beckman K.B."/>
            <person name="Gohl D.M."/>
        </authorList>
    </citation>
    <scope>NUCLEOTIDE SEQUENCE</scope>
    <source>
        <strain evidence="1">Duluth1</strain>
        <tissue evidence="1">Whole animal</tissue>
    </source>
</reference>
<keyword evidence="2" id="KW-1185">Reference proteome</keyword>